<sequence length="891" mass="100306">MSHHHHHHQYQQRQEEEVVGHHDDEEDEDDDDHGSSDGHAVVVHGSGVSSGGDSDDDDDHQNNVYHNHHKNHNDISKYRPDGGRSAATPSSSSSRHYHHQQQQQGGGGEDVNTTNSGYAATAVGSSSSGTAAAAVNDNLMARARRVGVKIRSITAINTICDTAFRWVDSERCRYIDLQQNRTALSFVFQQLRGEVPFPNEYWYELVFRNFDRDQDGLIHYNDFLEIVLQYYEHHAERRVTKAEQRFSHSASISAPATTTTTRNVQQQQPSTTTGPQSATRNSPQRQQREGGGGSRHDDDIEERDYYYVDRNARSLSNSDTNHPPQHHQRQQHVGMNSVVDNQPLLLEEQKRENTPSVVPSSPPDIAIMTRASPNNNNNNKKKKVDKMNDKDDDNQSNRGISSSSSSASLPVSFTPHNSTKGVLEASSCYPPVPRGGPHASQPSTPIHNTPSTGIGSSTSSRRVNLRDSVMYPSYKSRLAIFDDYEFFDKAGEGAFGKVLVVRHKTTKHVRACKAMGLHSPQQRDLIQTEIDLLKSLDHPNILKLFETYVDGSNMYLIMELCEGGSLQNRIDYHYQRLHSPMTEGQVAMYMQQILSAIAYCHKQGILHRDLKPENILFVNRTRESPLKIIDFGLSCTLDQLKANKREVKVEKGGLSGALAKIMPSIKGKKVVKEYTTRLVMQRAGTPHFMSPEMIQGDYNELTDVWSIGVILYELLTGIHPFYIPNVDDDQTVKAKILKREVEYPPHLWDRLSADAKDLCKKLLNKQFRLPPPKGRLSAAEALKHKWFLDPLKPQLHGHQSQLTVSVFEGLKNYHSHNKLKQAVLQLLAKELTEFQIQDMRKKFMAVDRDGDGFIDANELVQGMQQLGYPVNPNDVEEIMSSLGRSGEETIG</sequence>
<comment type="catalytic activity">
    <reaction evidence="12">
        <text>L-threonyl-[protein] + ATP = O-phospho-L-threonyl-[protein] + ADP + H(+)</text>
        <dbReference type="Rhea" id="RHEA:46608"/>
        <dbReference type="Rhea" id="RHEA-COMP:11060"/>
        <dbReference type="Rhea" id="RHEA-COMP:11605"/>
        <dbReference type="ChEBI" id="CHEBI:15378"/>
        <dbReference type="ChEBI" id="CHEBI:30013"/>
        <dbReference type="ChEBI" id="CHEBI:30616"/>
        <dbReference type="ChEBI" id="CHEBI:61977"/>
        <dbReference type="ChEBI" id="CHEBI:456216"/>
        <dbReference type="EC" id="2.7.11.1"/>
    </reaction>
</comment>
<dbReference type="SMART" id="SM00220">
    <property type="entry name" value="S_TKc"/>
    <property type="match status" value="1"/>
</dbReference>
<dbReference type="OrthoDB" id="40902at2759"/>
<evidence type="ECO:0000256" key="4">
    <source>
        <dbReference type="ARBA" id="ARBA00022679"/>
    </source>
</evidence>
<feature type="compositionally biased region" description="Low complexity" evidence="14">
    <location>
        <begin position="37"/>
        <end position="47"/>
    </location>
</feature>
<evidence type="ECO:0000256" key="6">
    <source>
        <dbReference type="ARBA" id="ARBA00022737"/>
    </source>
</evidence>
<feature type="region of interest" description="Disordered" evidence="14">
    <location>
        <begin position="1"/>
        <end position="127"/>
    </location>
</feature>
<reference evidence="17 18" key="1">
    <citation type="submission" date="2020-04" db="EMBL/GenBank/DDBJ databases">
        <title>Perkinsus olseni comparative genomics.</title>
        <authorList>
            <person name="Bogema D.R."/>
        </authorList>
    </citation>
    <scope>NUCLEOTIDE SEQUENCE [LARGE SCALE GENOMIC DNA]</scope>
    <source>
        <strain evidence="17">00978-12</strain>
    </source>
</reference>
<accession>A0A7J6PKX7</accession>
<feature type="compositionally biased region" description="Polar residues" evidence="14">
    <location>
        <begin position="247"/>
        <end position="256"/>
    </location>
</feature>
<evidence type="ECO:0000256" key="13">
    <source>
        <dbReference type="ARBA" id="ARBA00048679"/>
    </source>
</evidence>
<feature type="domain" description="EF-hand" evidence="16">
    <location>
        <begin position="206"/>
        <end position="233"/>
    </location>
</feature>
<keyword evidence="9" id="KW-0106">Calcium</keyword>
<evidence type="ECO:0000256" key="14">
    <source>
        <dbReference type="SAM" id="MobiDB-lite"/>
    </source>
</evidence>
<dbReference type="PROSITE" id="PS50011">
    <property type="entry name" value="PROTEIN_KINASE_DOM"/>
    <property type="match status" value="1"/>
</dbReference>
<keyword evidence="5" id="KW-0479">Metal-binding</keyword>
<gene>
    <name evidence="17" type="ORF">FOZ60_001887</name>
</gene>
<protein>
    <recommendedName>
        <fullName evidence="2">non-specific serine/threonine protein kinase</fullName>
        <ecNumber evidence="2">2.7.11.1</ecNumber>
    </recommendedName>
</protein>
<dbReference type="Gene3D" id="1.10.510.10">
    <property type="entry name" value="Transferase(Phosphotransferase) domain 1"/>
    <property type="match status" value="1"/>
</dbReference>
<keyword evidence="3" id="KW-0723">Serine/threonine-protein kinase</keyword>
<keyword evidence="8" id="KW-0418">Kinase</keyword>
<dbReference type="GO" id="GO:0005509">
    <property type="term" value="F:calcium ion binding"/>
    <property type="evidence" value="ECO:0007669"/>
    <property type="project" value="InterPro"/>
</dbReference>
<dbReference type="Gene3D" id="1.10.238.10">
    <property type="entry name" value="EF-hand"/>
    <property type="match status" value="2"/>
</dbReference>
<comment type="catalytic activity">
    <reaction evidence="13">
        <text>L-seryl-[protein] + ATP = O-phospho-L-seryl-[protein] + ADP + H(+)</text>
        <dbReference type="Rhea" id="RHEA:17989"/>
        <dbReference type="Rhea" id="RHEA-COMP:9863"/>
        <dbReference type="Rhea" id="RHEA-COMP:11604"/>
        <dbReference type="ChEBI" id="CHEBI:15378"/>
        <dbReference type="ChEBI" id="CHEBI:29999"/>
        <dbReference type="ChEBI" id="CHEBI:30616"/>
        <dbReference type="ChEBI" id="CHEBI:83421"/>
        <dbReference type="ChEBI" id="CHEBI:456216"/>
        <dbReference type="EC" id="2.7.11.1"/>
    </reaction>
</comment>
<evidence type="ECO:0000313" key="17">
    <source>
        <dbReference type="EMBL" id="KAF4696210.1"/>
    </source>
</evidence>
<dbReference type="PANTHER" id="PTHR24349">
    <property type="entry name" value="SERINE/THREONINE-PROTEIN KINASE"/>
    <property type="match status" value="1"/>
</dbReference>
<dbReference type="GO" id="GO:0004674">
    <property type="term" value="F:protein serine/threonine kinase activity"/>
    <property type="evidence" value="ECO:0007669"/>
    <property type="project" value="UniProtKB-KW"/>
</dbReference>
<dbReference type="Pfam" id="PF13405">
    <property type="entry name" value="EF-hand_6"/>
    <property type="match status" value="1"/>
</dbReference>
<evidence type="ECO:0000256" key="12">
    <source>
        <dbReference type="ARBA" id="ARBA00047899"/>
    </source>
</evidence>
<evidence type="ECO:0000313" key="18">
    <source>
        <dbReference type="Proteomes" id="UP000541610"/>
    </source>
</evidence>
<dbReference type="InterPro" id="IPR011009">
    <property type="entry name" value="Kinase-like_dom_sf"/>
</dbReference>
<keyword evidence="10" id="KW-0067">ATP-binding</keyword>
<feature type="compositionally biased region" description="Low complexity" evidence="14">
    <location>
        <begin position="451"/>
        <end position="461"/>
    </location>
</feature>
<evidence type="ECO:0000256" key="9">
    <source>
        <dbReference type="ARBA" id="ARBA00022837"/>
    </source>
</evidence>
<dbReference type="SMART" id="SM00054">
    <property type="entry name" value="EFh"/>
    <property type="match status" value="2"/>
</dbReference>
<comment type="similarity">
    <text evidence="11">Belongs to the protein kinase superfamily. Ser/Thr protein kinase family. CDPK subfamily.</text>
</comment>
<dbReference type="EC" id="2.7.11.1" evidence="2"/>
<feature type="compositionally biased region" description="Low complexity" evidence="14">
    <location>
        <begin position="257"/>
        <end position="279"/>
    </location>
</feature>
<evidence type="ECO:0000256" key="11">
    <source>
        <dbReference type="ARBA" id="ARBA00024334"/>
    </source>
</evidence>
<feature type="region of interest" description="Disordered" evidence="14">
    <location>
        <begin position="314"/>
        <end position="335"/>
    </location>
</feature>
<feature type="compositionally biased region" description="Polar residues" evidence="14">
    <location>
        <begin position="440"/>
        <end position="450"/>
    </location>
</feature>
<dbReference type="InterPro" id="IPR011992">
    <property type="entry name" value="EF-hand-dom_pair"/>
</dbReference>
<evidence type="ECO:0000256" key="5">
    <source>
        <dbReference type="ARBA" id="ARBA00022723"/>
    </source>
</evidence>
<proteinExistence type="inferred from homology"/>
<dbReference type="Gene3D" id="3.30.200.20">
    <property type="entry name" value="Phosphorylase Kinase, domain 1"/>
    <property type="match status" value="1"/>
</dbReference>
<dbReference type="Proteomes" id="UP000541610">
    <property type="component" value="Unassembled WGS sequence"/>
</dbReference>
<evidence type="ECO:0000256" key="10">
    <source>
        <dbReference type="ARBA" id="ARBA00022840"/>
    </source>
</evidence>
<feature type="compositionally biased region" description="Low complexity" evidence="14">
    <location>
        <begin position="396"/>
        <end position="414"/>
    </location>
</feature>
<dbReference type="GO" id="GO:0005524">
    <property type="term" value="F:ATP binding"/>
    <property type="evidence" value="ECO:0007669"/>
    <property type="project" value="UniProtKB-KW"/>
</dbReference>
<name>A0A7J6PKX7_PEROL</name>
<feature type="compositionally biased region" description="Basic residues" evidence="14">
    <location>
        <begin position="1"/>
        <end position="10"/>
    </location>
</feature>
<dbReference type="PROSITE" id="PS50222">
    <property type="entry name" value="EF_HAND_2"/>
    <property type="match status" value="2"/>
</dbReference>
<dbReference type="SUPFAM" id="SSF56112">
    <property type="entry name" value="Protein kinase-like (PK-like)"/>
    <property type="match status" value="1"/>
</dbReference>
<evidence type="ECO:0000256" key="1">
    <source>
        <dbReference type="ARBA" id="ARBA00001946"/>
    </source>
</evidence>
<dbReference type="PROSITE" id="PS00108">
    <property type="entry name" value="PROTEIN_KINASE_ST"/>
    <property type="match status" value="1"/>
</dbReference>
<feature type="domain" description="Protein kinase" evidence="15">
    <location>
        <begin position="484"/>
        <end position="787"/>
    </location>
</feature>
<dbReference type="SUPFAM" id="SSF47473">
    <property type="entry name" value="EF-hand"/>
    <property type="match status" value="1"/>
</dbReference>
<keyword evidence="6" id="KW-0677">Repeat</keyword>
<evidence type="ECO:0000259" key="15">
    <source>
        <dbReference type="PROSITE" id="PS50011"/>
    </source>
</evidence>
<dbReference type="Pfam" id="PF00069">
    <property type="entry name" value="Pkinase"/>
    <property type="match status" value="1"/>
</dbReference>
<keyword evidence="7" id="KW-0547">Nucleotide-binding</keyword>
<dbReference type="FunFam" id="3.30.200.20:FF:000315">
    <property type="entry name" value="Calcium-dependent protein kinase 3"/>
    <property type="match status" value="1"/>
</dbReference>
<feature type="region of interest" description="Disordered" evidence="14">
    <location>
        <begin position="242"/>
        <end position="301"/>
    </location>
</feature>
<dbReference type="PROSITE" id="PS00018">
    <property type="entry name" value="EF_HAND_1"/>
    <property type="match status" value="1"/>
</dbReference>
<feature type="compositionally biased region" description="Basic and acidic residues" evidence="14">
    <location>
        <begin position="72"/>
        <end position="82"/>
    </location>
</feature>
<evidence type="ECO:0000256" key="2">
    <source>
        <dbReference type="ARBA" id="ARBA00012513"/>
    </source>
</evidence>
<keyword evidence="4" id="KW-0808">Transferase</keyword>
<dbReference type="InterPro" id="IPR002048">
    <property type="entry name" value="EF_hand_dom"/>
</dbReference>
<dbReference type="InterPro" id="IPR050205">
    <property type="entry name" value="CDPK_Ser/Thr_kinases"/>
</dbReference>
<feature type="compositionally biased region" description="Basic and acidic residues" evidence="14">
    <location>
        <begin position="385"/>
        <end position="395"/>
    </location>
</feature>
<dbReference type="EMBL" id="JABANP010000013">
    <property type="protein sequence ID" value="KAF4696210.1"/>
    <property type="molecule type" value="Genomic_DNA"/>
</dbReference>
<dbReference type="InterPro" id="IPR000719">
    <property type="entry name" value="Prot_kinase_dom"/>
</dbReference>
<dbReference type="AlphaFoldDB" id="A0A7J6PKX7"/>
<feature type="compositionally biased region" description="Basic and acidic residues" evidence="14">
    <location>
        <begin position="13"/>
        <end position="23"/>
    </location>
</feature>
<comment type="caution">
    <text evidence="17">The sequence shown here is derived from an EMBL/GenBank/DDBJ whole genome shotgun (WGS) entry which is preliminary data.</text>
</comment>
<comment type="cofactor">
    <cofactor evidence="1">
        <name>Mg(2+)</name>
        <dbReference type="ChEBI" id="CHEBI:18420"/>
    </cofactor>
</comment>
<organism evidence="17 18">
    <name type="scientific">Perkinsus olseni</name>
    <name type="common">Perkinsus atlanticus</name>
    <dbReference type="NCBI Taxonomy" id="32597"/>
    <lineage>
        <taxon>Eukaryota</taxon>
        <taxon>Sar</taxon>
        <taxon>Alveolata</taxon>
        <taxon>Perkinsozoa</taxon>
        <taxon>Perkinsea</taxon>
        <taxon>Perkinsida</taxon>
        <taxon>Perkinsidae</taxon>
        <taxon>Perkinsus</taxon>
    </lineage>
</organism>
<evidence type="ECO:0000256" key="3">
    <source>
        <dbReference type="ARBA" id="ARBA00022527"/>
    </source>
</evidence>
<dbReference type="InterPro" id="IPR018247">
    <property type="entry name" value="EF_Hand_1_Ca_BS"/>
</dbReference>
<evidence type="ECO:0000259" key="16">
    <source>
        <dbReference type="PROSITE" id="PS50222"/>
    </source>
</evidence>
<dbReference type="InterPro" id="IPR008271">
    <property type="entry name" value="Ser/Thr_kinase_AS"/>
</dbReference>
<feature type="domain" description="EF-hand" evidence="16">
    <location>
        <begin position="834"/>
        <end position="869"/>
    </location>
</feature>
<evidence type="ECO:0000256" key="7">
    <source>
        <dbReference type="ARBA" id="ARBA00022741"/>
    </source>
</evidence>
<dbReference type="CDD" id="cd05117">
    <property type="entry name" value="STKc_CAMK"/>
    <property type="match status" value="1"/>
</dbReference>
<feature type="region of interest" description="Disordered" evidence="14">
    <location>
        <begin position="348"/>
        <end position="461"/>
    </location>
</feature>
<evidence type="ECO:0000256" key="8">
    <source>
        <dbReference type="ARBA" id="ARBA00022777"/>
    </source>
</evidence>